<protein>
    <submittedName>
        <fullName evidence="1">Uncharacterized protein</fullName>
    </submittedName>
</protein>
<dbReference type="EMBL" id="CM034406">
    <property type="protein sequence ID" value="KAJ0173067.1"/>
    <property type="molecule type" value="Genomic_DNA"/>
</dbReference>
<dbReference type="Proteomes" id="UP000824533">
    <property type="component" value="Linkage Group LG20"/>
</dbReference>
<keyword evidence="2" id="KW-1185">Reference proteome</keyword>
<name>A0ACC1CNM4_9NEOP</name>
<accession>A0ACC1CNM4</accession>
<proteinExistence type="predicted"/>
<evidence type="ECO:0000313" key="2">
    <source>
        <dbReference type="Proteomes" id="UP000824533"/>
    </source>
</evidence>
<evidence type="ECO:0000313" key="1">
    <source>
        <dbReference type="EMBL" id="KAJ0173067.1"/>
    </source>
</evidence>
<organism evidence="1 2">
    <name type="scientific">Dendrolimus kikuchii</name>
    <dbReference type="NCBI Taxonomy" id="765133"/>
    <lineage>
        <taxon>Eukaryota</taxon>
        <taxon>Metazoa</taxon>
        <taxon>Ecdysozoa</taxon>
        <taxon>Arthropoda</taxon>
        <taxon>Hexapoda</taxon>
        <taxon>Insecta</taxon>
        <taxon>Pterygota</taxon>
        <taxon>Neoptera</taxon>
        <taxon>Endopterygota</taxon>
        <taxon>Lepidoptera</taxon>
        <taxon>Glossata</taxon>
        <taxon>Ditrysia</taxon>
        <taxon>Bombycoidea</taxon>
        <taxon>Lasiocampidae</taxon>
        <taxon>Dendrolimus</taxon>
    </lineage>
</organism>
<gene>
    <name evidence="1" type="ORF">K1T71_011243</name>
</gene>
<comment type="caution">
    <text evidence="1">The sequence shown here is derived from an EMBL/GenBank/DDBJ whole genome shotgun (WGS) entry which is preliminary data.</text>
</comment>
<sequence>MPMKKLATFICAIGCCVIDFGDLFIKLGTVSGIMAEKIVPVIKADEEAVEEEDLVDPQETLKEECSQLPAAQNQWSKFQECNDRVNSRSNTAETCEEELIDYLHIIDKCVVKDLFKRLK</sequence>
<reference evidence="1 2" key="1">
    <citation type="journal article" date="2021" name="Front. Genet.">
        <title>Chromosome-Level Genome Assembly Reveals Significant Gene Expansion in the Toll and IMD Signaling Pathways of Dendrolimus kikuchii.</title>
        <authorList>
            <person name="Zhou J."/>
            <person name="Wu P."/>
            <person name="Xiong Z."/>
            <person name="Liu N."/>
            <person name="Zhao N."/>
            <person name="Ji M."/>
            <person name="Qiu Y."/>
            <person name="Yang B."/>
        </authorList>
    </citation>
    <scope>NUCLEOTIDE SEQUENCE [LARGE SCALE GENOMIC DNA]</scope>
    <source>
        <strain evidence="1">Ann1</strain>
    </source>
</reference>